<dbReference type="AlphaFoldDB" id="A0A1M6MEA8"/>
<dbReference type="Gene3D" id="1.10.1320.10">
    <property type="entry name" value="DNA-directed RNA polymerase, N-terminal domain"/>
    <property type="match status" value="1"/>
</dbReference>
<dbReference type="GO" id="GO:0000428">
    <property type="term" value="C:DNA-directed RNA polymerase complex"/>
    <property type="evidence" value="ECO:0007669"/>
    <property type="project" value="UniProtKB-KW"/>
</dbReference>
<evidence type="ECO:0000256" key="7">
    <source>
        <dbReference type="ARBA" id="ARBA00048552"/>
    </source>
</evidence>
<evidence type="ECO:0000313" key="10">
    <source>
        <dbReference type="Proteomes" id="UP000322917"/>
    </source>
</evidence>
<gene>
    <name evidence="9" type="ORF">SAMN02745170_03404</name>
</gene>
<dbReference type="EC" id="2.7.7.6" evidence="2"/>
<dbReference type="Gene3D" id="1.10.287.260">
    <property type="match status" value="1"/>
</dbReference>
<dbReference type="SMART" id="SM01311">
    <property type="entry name" value="RPOL_N"/>
    <property type="match status" value="1"/>
</dbReference>
<dbReference type="InterPro" id="IPR046950">
    <property type="entry name" value="DNA-dir_Rpol_C_phage-type"/>
</dbReference>
<keyword evidence="10" id="KW-1185">Reference proteome</keyword>
<dbReference type="PROSITE" id="PS00489">
    <property type="entry name" value="RNA_POL_PHAGE_2"/>
    <property type="match status" value="1"/>
</dbReference>
<keyword evidence="4" id="KW-0808">Transferase</keyword>
<dbReference type="SUPFAM" id="SSF56672">
    <property type="entry name" value="DNA/RNA polymerases"/>
    <property type="match status" value="1"/>
</dbReference>
<dbReference type="GO" id="GO:0003899">
    <property type="term" value="F:DNA-directed RNA polymerase activity"/>
    <property type="evidence" value="ECO:0007669"/>
    <property type="project" value="UniProtKB-EC"/>
</dbReference>
<dbReference type="Pfam" id="PF00940">
    <property type="entry name" value="RNA_pol"/>
    <property type="match status" value="1"/>
</dbReference>
<protein>
    <recommendedName>
        <fullName evidence="2">DNA-directed RNA polymerase</fullName>
        <ecNumber evidence="2">2.7.7.6</ecNumber>
    </recommendedName>
</protein>
<dbReference type="GO" id="GO:0006351">
    <property type="term" value="P:DNA-templated transcription"/>
    <property type="evidence" value="ECO:0007669"/>
    <property type="project" value="InterPro"/>
</dbReference>
<comment type="catalytic activity">
    <reaction evidence="7">
        <text>RNA(n) + a ribonucleoside 5'-triphosphate = RNA(n+1) + diphosphate</text>
        <dbReference type="Rhea" id="RHEA:21248"/>
        <dbReference type="Rhea" id="RHEA-COMP:14527"/>
        <dbReference type="Rhea" id="RHEA-COMP:17342"/>
        <dbReference type="ChEBI" id="CHEBI:33019"/>
        <dbReference type="ChEBI" id="CHEBI:61557"/>
        <dbReference type="ChEBI" id="CHEBI:140395"/>
        <dbReference type="EC" id="2.7.7.6"/>
    </reaction>
</comment>
<organism evidence="9 10">
    <name type="scientific">Propionispora hippei DSM 15287</name>
    <dbReference type="NCBI Taxonomy" id="1123003"/>
    <lineage>
        <taxon>Bacteria</taxon>
        <taxon>Bacillati</taxon>
        <taxon>Bacillota</taxon>
        <taxon>Negativicutes</taxon>
        <taxon>Selenomonadales</taxon>
        <taxon>Sporomusaceae</taxon>
        <taxon>Propionispora</taxon>
    </lineage>
</organism>
<evidence type="ECO:0000256" key="6">
    <source>
        <dbReference type="ARBA" id="ARBA00023163"/>
    </source>
</evidence>
<comment type="similarity">
    <text evidence="1">Belongs to the phage and mitochondrial RNA polymerase family.</text>
</comment>
<dbReference type="EMBL" id="FQZD01000041">
    <property type="protein sequence ID" value="SHJ81811.1"/>
    <property type="molecule type" value="Genomic_DNA"/>
</dbReference>
<dbReference type="OrthoDB" id="5465434at2"/>
<reference evidence="9 10" key="1">
    <citation type="submission" date="2016-11" db="EMBL/GenBank/DDBJ databases">
        <authorList>
            <person name="Varghese N."/>
            <person name="Submissions S."/>
        </authorList>
    </citation>
    <scope>NUCLEOTIDE SEQUENCE [LARGE SCALE GENOMIC DNA]</scope>
    <source>
        <strain evidence="9 10">DSM 15287</strain>
    </source>
</reference>
<proteinExistence type="inferred from homology"/>
<evidence type="ECO:0000256" key="4">
    <source>
        <dbReference type="ARBA" id="ARBA00022679"/>
    </source>
</evidence>
<dbReference type="InterPro" id="IPR043502">
    <property type="entry name" value="DNA/RNA_pol_sf"/>
</dbReference>
<dbReference type="GO" id="GO:0003677">
    <property type="term" value="F:DNA binding"/>
    <property type="evidence" value="ECO:0007669"/>
    <property type="project" value="InterPro"/>
</dbReference>
<evidence type="ECO:0000256" key="5">
    <source>
        <dbReference type="ARBA" id="ARBA00022695"/>
    </source>
</evidence>
<keyword evidence="5" id="KW-0548">Nucleotidyltransferase</keyword>
<keyword evidence="3 9" id="KW-0240">DNA-directed RNA polymerase</keyword>
<dbReference type="PANTHER" id="PTHR10102:SF0">
    <property type="entry name" value="DNA-DIRECTED RNA POLYMERASE, MITOCHONDRIAL"/>
    <property type="match status" value="1"/>
</dbReference>
<accession>A0A1M6MEA8</accession>
<feature type="domain" description="DNA-directed RNA polymerase N-terminal" evidence="8">
    <location>
        <begin position="13"/>
        <end position="313"/>
    </location>
</feature>
<sequence>MENMVNKYGELFTEQLEIEASYKKFAEELLKNTYAESKLEGKTAETALGKRLMNHQFDTVFENVKVFVETTLQPKPGVKPAYIGILQQLADIYEGKERDLYTLLTMATFSVLLNSVFRKETRLSNLAQTVAAEVQTEARMEAFLKANPEIAASVLRGISERVSKHYKTYYAYRRMEHANFSWNPWSLKDSTLFGAKLIELVIQGSGYFELYDHTDMNGKAVTEIHPTQWLLNTWAKNEEKLIAKAYRMCPTVVPPAPWTTFKDGGYYGELKSYCTFLRLHDFSVPNVFTKEYMARLNQLDLSNVQAAINAIQETPWIINKKVLKVAKAVIARGGELAGIPRMEPLPELPRLTGDYTDEELKAHKQKAVERIRLEARRKSKAIRAIGHIKVAERFSKYESIYFPCNMDFRGRVYPIPSFSFQGDDLNKALLLFADAPACSSYKDIEWLMVHGANLAGVDKVSFDDRVAWVRDHEAQILDCAKDPMGNLWWADQDSPFQFLAFCFEWQAWREHEAKFGTPEGFKCGIPVAFDGTCSGLQHFSAILRDPVGGKAVNLLPADKPQDIYGMVAEVVNEQLKKDSVSGTPDTTAEGKNGEPYTKYGTKTLAQQWLAYGVNRKVTKRSVMTLAYGSKEFGFRDQILEDTIEPAILEGRGGMFANPNQSAGYMAKLIWNAVRKVVVKAVEGMEWLQQMARLVCKEGQVVTWMTPMGLPVQQSYMVCNSEVYRMRFSGIDKRFYSVNITGDIDKRAQAQGIAPNFIHSMDAAHLQLTVIMAKEAGINHFSMIHDSYGAPVAQADRMFKTVREAFIKMYSENNVLEQFKADMEMLIEKGDKIPAIPSKGTLDLNVVRESLYTFH</sequence>
<dbReference type="InterPro" id="IPR024075">
    <property type="entry name" value="DNA-dir_RNA_pol_helix_hairp_sf"/>
</dbReference>
<dbReference type="PROSITE" id="PS00900">
    <property type="entry name" value="RNA_POL_PHAGE_1"/>
    <property type="match status" value="1"/>
</dbReference>
<evidence type="ECO:0000259" key="8">
    <source>
        <dbReference type="SMART" id="SM01311"/>
    </source>
</evidence>
<dbReference type="InterPro" id="IPR029262">
    <property type="entry name" value="RPOL_N"/>
</dbReference>
<dbReference type="PANTHER" id="PTHR10102">
    <property type="entry name" value="DNA-DIRECTED RNA POLYMERASE, MITOCHONDRIAL"/>
    <property type="match status" value="1"/>
</dbReference>
<evidence type="ECO:0000313" key="9">
    <source>
        <dbReference type="EMBL" id="SHJ81811.1"/>
    </source>
</evidence>
<dbReference type="InterPro" id="IPR002092">
    <property type="entry name" value="DNA-dir_Rpol_phage-type"/>
</dbReference>
<keyword evidence="6" id="KW-0804">Transcription</keyword>
<dbReference type="InterPro" id="IPR037159">
    <property type="entry name" value="RNA_POL_N_sf"/>
</dbReference>
<evidence type="ECO:0000256" key="2">
    <source>
        <dbReference type="ARBA" id="ARBA00012418"/>
    </source>
</evidence>
<dbReference type="Gene3D" id="1.10.287.280">
    <property type="match status" value="1"/>
</dbReference>
<dbReference type="Proteomes" id="UP000322917">
    <property type="component" value="Unassembled WGS sequence"/>
</dbReference>
<dbReference type="Gene3D" id="1.10.150.20">
    <property type="entry name" value="5' to 3' exonuclease, C-terminal subdomain"/>
    <property type="match status" value="1"/>
</dbReference>
<name>A0A1M6MEA8_9FIRM</name>
<evidence type="ECO:0000256" key="3">
    <source>
        <dbReference type="ARBA" id="ARBA00022478"/>
    </source>
</evidence>
<dbReference type="RefSeq" id="WP_149736006.1">
    <property type="nucleotide sequence ID" value="NZ_FQZD01000041.1"/>
</dbReference>
<evidence type="ECO:0000256" key="1">
    <source>
        <dbReference type="ARBA" id="ARBA00009493"/>
    </source>
</evidence>